<comment type="caution">
    <text evidence="1">The sequence shown here is derived from an EMBL/GenBank/DDBJ whole genome shotgun (WGS) entry which is preliminary data.</text>
</comment>
<reference evidence="1 2" key="1">
    <citation type="submission" date="2021-11" db="EMBL/GenBank/DDBJ databases">
        <authorList>
            <person name="Liang Q."/>
            <person name="Mou H."/>
            <person name="Liu Z."/>
        </authorList>
    </citation>
    <scope>NUCLEOTIDE SEQUENCE [LARGE SCALE GENOMIC DNA]</scope>
    <source>
        <strain evidence="1 2">CHU3</strain>
    </source>
</reference>
<evidence type="ECO:0000313" key="2">
    <source>
        <dbReference type="Proteomes" id="UP001209701"/>
    </source>
</evidence>
<evidence type="ECO:0008006" key="3">
    <source>
        <dbReference type="Google" id="ProtNLM"/>
    </source>
</evidence>
<keyword evidence="2" id="KW-1185">Reference proteome</keyword>
<protein>
    <recommendedName>
        <fullName evidence="3">SPOR domain-containing protein</fullName>
    </recommendedName>
</protein>
<gene>
    <name evidence="1" type="ORF">LNV07_20010</name>
</gene>
<dbReference type="EMBL" id="JAJIRN010000009">
    <property type="protein sequence ID" value="MCV2370371.1"/>
    <property type="molecule type" value="Genomic_DNA"/>
</dbReference>
<evidence type="ECO:0000313" key="1">
    <source>
        <dbReference type="EMBL" id="MCV2370371.1"/>
    </source>
</evidence>
<dbReference type="Proteomes" id="UP001209701">
    <property type="component" value="Unassembled WGS sequence"/>
</dbReference>
<sequence>MLRALVLLLLLLNAAFFGWTQGWLDPLVGIKASGDREPERIAQQLHPERVTLLSPQAAAALQTRSCLELGPLNGDTALAEAQAVLQRAGFTASDWQAQSSEQAGVWAVATIRLPSKDFQARKEETYKKMKIGFEYLSGPPEELPTMVLSRHASDKAAAAALEALTQRSLKGLRVMQLQAPLQRHSLRVPKADSAQTAKLMGLAKEPALHGGFRACAAQPAEAAASAAAAASSASAP</sequence>
<name>A0ABT2YJY0_9BURK</name>
<accession>A0ABT2YJY0</accession>
<dbReference type="RefSeq" id="WP_263572957.1">
    <property type="nucleotide sequence ID" value="NZ_JAJIRN010000009.1"/>
</dbReference>
<organism evidence="1 2">
    <name type="scientific">Roseateles oligotrophus</name>
    <dbReference type="NCBI Taxonomy" id="1769250"/>
    <lineage>
        <taxon>Bacteria</taxon>
        <taxon>Pseudomonadati</taxon>
        <taxon>Pseudomonadota</taxon>
        <taxon>Betaproteobacteria</taxon>
        <taxon>Burkholderiales</taxon>
        <taxon>Sphaerotilaceae</taxon>
        <taxon>Roseateles</taxon>
    </lineage>
</organism>
<proteinExistence type="predicted"/>